<sequence>MLRRELEQIHSKEKHTVSFFEDDTIQVLREQIAKSADSHPDRMFILVALKLPADYYKNPLHWEGLFARLSYNGKPIEKKPFTDYQLEYRFPNTSISYKSYDRAEWMDYPPELDSIHSPVSDFIEYRILGVEEKKSFILPLDSDNTLINKISSANIPIPQNNVLVSSLYPANIERFVYDFYTEEKETVYHYPLLTSETPNVMSLESIRLLEKNSKLLTDLLSLKVDEEGVPSIIKTKFYIPWIETDFGSAVRTRFEQIFYGLTVSKDVPYICLFTSNDDTNRHKFFVEDVKNKTPYLNMSWWTSWTNISKPQRNIPTLLLYRGSSKHHFDRIAITANDMIISSYRPENSKETLSEIQKSCNKWLGELDSVLPYTNENDIKTNRWELQDLSYVLKYESNADLSLLRFNCISSIYGIPDKSKSVFTLLRNDHENHGIGALELKIIQMMREGPIDPDTVAEELSMTRENAKKLISSVTGKLEENSRLGARVFRGYPTVSFGPNFALVSTVTEQDRSSKYVDILRYILSSEDSEDLNKICPPRLQKVDVESAVIKTDVSLDAAVINEYDDLFDESFDPTEKAETETTTTESVAESQIVAPISRQTTNYGYFHSKLQEFDPQTFPEKSLYPKKCNLKHQPVVLTDKDKKGLADPTNKNKGEGKYNPYKTGSDDKRLDVENPDGTLICPEYWCMKNEIPLREEDLVFDEEGAHCPVCMGKLQTNKNADVRQYPLIKRDTGFNFPGYMKYNSPTNGKAMPCCYKTAYTKTDKEVEVKDKYYVFKTNHRDLKPGRLAKLDDNLIRSLHLGEKYTLLDNQRIPESASGFFRVGMGRISETLPNFLGLKVAIPSPKDAVDTVMKCSFFFTWSKTSDTHVRDIEEKHADLDRNIVRLISGIEDAFTNKELSPIEELEYSAISLNCDVFRVSIDTMKVGCLFYTPLVRQKTRAITILQSNGDIDILSYVKRAHSGFGFISNVYDDPFKKDTVTTLETLRNSSCSSDIPSYNTALGIIGKIYAGDKFSIILDPFGRGQAMYIPDKIVLPFKSTPLPESDYPHISGYKNIDRLPSLELMKTNLIKASESSKGYEFQEELFNSRNQIVEILTKSGLRIPIKPDDGKNGEALQVLESIRQLGEESLVFGNPSEDLKTVHSDISYESEVYEFLIFQLTKDLQVTNFDGLRDSLNESPLRRKAVEPRLKRWFEKFVAFTNIETPHEFISKIRTPCGQFKKTPDLCNKGNLCAWDPKDNICKINIKKTVKQDKLFNRLFVTLFNNSKIRSMVLDGRTTPFFSTILYISLPHELIVTDTQISSILTG</sequence>
<proteinExistence type="predicted"/>
<dbReference type="EMBL" id="MN740866">
    <property type="protein sequence ID" value="QHU15532.1"/>
    <property type="molecule type" value="Genomic_DNA"/>
</dbReference>
<feature type="compositionally biased region" description="Basic and acidic residues" evidence="1">
    <location>
        <begin position="640"/>
        <end position="656"/>
    </location>
</feature>
<evidence type="ECO:0000313" key="2">
    <source>
        <dbReference type="EMBL" id="QHU15532.1"/>
    </source>
</evidence>
<feature type="region of interest" description="Disordered" evidence="1">
    <location>
        <begin position="640"/>
        <end position="669"/>
    </location>
</feature>
<name>A0A6C0KBY6_9ZZZZ</name>
<evidence type="ECO:0000256" key="1">
    <source>
        <dbReference type="SAM" id="MobiDB-lite"/>
    </source>
</evidence>
<accession>A0A6C0KBY6</accession>
<protein>
    <submittedName>
        <fullName evidence="2">Uncharacterized protein</fullName>
    </submittedName>
</protein>
<organism evidence="2">
    <name type="scientific">viral metagenome</name>
    <dbReference type="NCBI Taxonomy" id="1070528"/>
    <lineage>
        <taxon>unclassified sequences</taxon>
        <taxon>metagenomes</taxon>
        <taxon>organismal metagenomes</taxon>
    </lineage>
</organism>
<reference evidence="2" key="1">
    <citation type="journal article" date="2020" name="Nature">
        <title>Giant virus diversity and host interactions through global metagenomics.</title>
        <authorList>
            <person name="Schulz F."/>
            <person name="Roux S."/>
            <person name="Paez-Espino D."/>
            <person name="Jungbluth S."/>
            <person name="Walsh D.A."/>
            <person name="Denef V.J."/>
            <person name="McMahon K.D."/>
            <person name="Konstantinidis K.T."/>
            <person name="Eloe-Fadrosh E.A."/>
            <person name="Kyrpides N.C."/>
            <person name="Woyke T."/>
        </authorList>
    </citation>
    <scope>NUCLEOTIDE SEQUENCE</scope>
    <source>
        <strain evidence="2">GVMAG-S-3300002307-41</strain>
    </source>
</reference>